<evidence type="ECO:0000256" key="3">
    <source>
        <dbReference type="ARBA" id="ARBA00023163"/>
    </source>
</evidence>
<feature type="domain" description="HTH araC/xylS-type" evidence="5">
    <location>
        <begin position="428"/>
        <end position="526"/>
    </location>
</feature>
<dbReference type="InterPro" id="IPR001789">
    <property type="entry name" value="Sig_transdc_resp-reg_receiver"/>
</dbReference>
<dbReference type="Pfam" id="PF17853">
    <property type="entry name" value="GGDEF_2"/>
    <property type="match status" value="1"/>
</dbReference>
<dbReference type="Gene3D" id="1.10.10.60">
    <property type="entry name" value="Homeodomain-like"/>
    <property type="match status" value="2"/>
</dbReference>
<name>A0ABX1YIF2_9BACL</name>
<dbReference type="InterPro" id="IPR018062">
    <property type="entry name" value="HTH_AraC-typ_CS"/>
</dbReference>
<evidence type="ECO:0000313" key="8">
    <source>
        <dbReference type="Proteomes" id="UP000596857"/>
    </source>
</evidence>
<dbReference type="PROSITE" id="PS01124">
    <property type="entry name" value="HTH_ARAC_FAMILY_2"/>
    <property type="match status" value="1"/>
</dbReference>
<dbReference type="InterPro" id="IPR018060">
    <property type="entry name" value="HTH_AraC"/>
</dbReference>
<keyword evidence="1" id="KW-0805">Transcription regulation</keyword>
<dbReference type="SMART" id="SM00342">
    <property type="entry name" value="HTH_ARAC"/>
    <property type="match status" value="1"/>
</dbReference>
<keyword evidence="3" id="KW-0804">Transcription</keyword>
<dbReference type="Pfam" id="PF00072">
    <property type="entry name" value="Response_reg"/>
    <property type="match status" value="1"/>
</dbReference>
<evidence type="ECO:0000256" key="4">
    <source>
        <dbReference type="PROSITE-ProRule" id="PRU00169"/>
    </source>
</evidence>
<evidence type="ECO:0000256" key="2">
    <source>
        <dbReference type="ARBA" id="ARBA00023125"/>
    </source>
</evidence>
<keyword evidence="8" id="KW-1185">Reference proteome</keyword>
<dbReference type="SUPFAM" id="SSF52172">
    <property type="entry name" value="CheY-like"/>
    <property type="match status" value="1"/>
</dbReference>
<protein>
    <submittedName>
        <fullName evidence="7">Response regulator</fullName>
    </submittedName>
</protein>
<evidence type="ECO:0000259" key="5">
    <source>
        <dbReference type="PROSITE" id="PS01124"/>
    </source>
</evidence>
<keyword evidence="2" id="KW-0238">DNA-binding</keyword>
<evidence type="ECO:0000256" key="1">
    <source>
        <dbReference type="ARBA" id="ARBA00023015"/>
    </source>
</evidence>
<dbReference type="PROSITE" id="PS00041">
    <property type="entry name" value="HTH_ARAC_FAMILY_1"/>
    <property type="match status" value="1"/>
</dbReference>
<proteinExistence type="predicted"/>
<feature type="modified residue" description="4-aspartylphosphate" evidence="4">
    <location>
        <position position="55"/>
    </location>
</feature>
<dbReference type="PANTHER" id="PTHR43280:SF2">
    <property type="entry name" value="HTH-TYPE TRANSCRIPTIONAL REGULATOR EXSA"/>
    <property type="match status" value="1"/>
</dbReference>
<dbReference type="EMBL" id="WHOB01000059">
    <property type="protein sequence ID" value="NOU80805.1"/>
    <property type="molecule type" value="Genomic_DNA"/>
</dbReference>
<dbReference type="Proteomes" id="UP000596857">
    <property type="component" value="Unassembled WGS sequence"/>
</dbReference>
<dbReference type="PANTHER" id="PTHR43280">
    <property type="entry name" value="ARAC-FAMILY TRANSCRIPTIONAL REGULATOR"/>
    <property type="match status" value="1"/>
</dbReference>
<dbReference type="Pfam" id="PF12833">
    <property type="entry name" value="HTH_18"/>
    <property type="match status" value="1"/>
</dbReference>
<dbReference type="Gene3D" id="3.40.50.2300">
    <property type="match status" value="1"/>
</dbReference>
<gene>
    <name evidence="7" type="ORF">GC101_18245</name>
</gene>
<dbReference type="CDD" id="cd17536">
    <property type="entry name" value="REC_YesN-like"/>
    <property type="match status" value="1"/>
</dbReference>
<accession>A0ABX1YIF2</accession>
<dbReference type="SUPFAM" id="SSF46689">
    <property type="entry name" value="Homeodomain-like"/>
    <property type="match status" value="2"/>
</dbReference>
<evidence type="ECO:0000313" key="7">
    <source>
        <dbReference type="EMBL" id="NOU80805.1"/>
    </source>
</evidence>
<evidence type="ECO:0000259" key="6">
    <source>
        <dbReference type="PROSITE" id="PS50110"/>
    </source>
</evidence>
<dbReference type="InterPro" id="IPR041522">
    <property type="entry name" value="CdaR_GGDEF"/>
</dbReference>
<dbReference type="PROSITE" id="PS50110">
    <property type="entry name" value="RESPONSE_REGULATORY"/>
    <property type="match status" value="1"/>
</dbReference>
<keyword evidence="4" id="KW-0597">Phosphoprotein</keyword>
<dbReference type="SMART" id="SM00448">
    <property type="entry name" value="REC"/>
    <property type="match status" value="1"/>
</dbReference>
<reference evidence="7 8" key="1">
    <citation type="submission" date="2019-10" db="EMBL/GenBank/DDBJ databases">
        <title>Description of Paenibacillus terricola sp. nov.</title>
        <authorList>
            <person name="Carlier A."/>
            <person name="Qi S."/>
        </authorList>
    </citation>
    <scope>NUCLEOTIDE SEQUENCE [LARGE SCALE GENOMIC DNA]</scope>
    <source>
        <strain evidence="7 8">LMG 31459</strain>
    </source>
</reference>
<dbReference type="InterPro" id="IPR011006">
    <property type="entry name" value="CheY-like_superfamily"/>
</dbReference>
<dbReference type="InterPro" id="IPR009057">
    <property type="entry name" value="Homeodomain-like_sf"/>
</dbReference>
<feature type="domain" description="Response regulatory" evidence="6">
    <location>
        <begin position="3"/>
        <end position="120"/>
    </location>
</feature>
<comment type="caution">
    <text evidence="7">The sequence shown here is derived from an EMBL/GenBank/DDBJ whole genome shotgun (WGS) entry which is preliminary data.</text>
</comment>
<organism evidence="7 8">
    <name type="scientific">Paenibacillus phytohabitans</name>
    <dbReference type="NCBI Taxonomy" id="2654978"/>
    <lineage>
        <taxon>Bacteria</taxon>
        <taxon>Bacillati</taxon>
        <taxon>Bacillota</taxon>
        <taxon>Bacilli</taxon>
        <taxon>Bacillales</taxon>
        <taxon>Paenibacillaceae</taxon>
        <taxon>Paenibacillus</taxon>
    </lineage>
</organism>
<sequence>MIQVLLVDDEPLVHHHLSTMTDWRNHGFEICGEAYSGPMALQALEELQAHIAIIDVSMPGMDGVELQRTIRERYPAVKTIMLSSYDDYDYVRECLRNGAADYLLKHRLNDQSLIAILKKAARELEEETETSGLRLEDGSLDAGSRTESLREQTLRLLAGQPEAAAILDKSMRLSGLSPGVVCYMAAAVQIVPFLLLTQTRSDVQINGLVRQAVELMQQSLGDLPERMAVYVENGRLAILFAFRERSEQAAASEAGRLMSNVSHSLELFLNLKCTYAIGHMCSSLSKLEDSYRSAERVLDNAATRQEPDSSLNDPRLLMTIGNQKQLLLAIERLDMEEVERSITGAFASVQKHPLHSQSVQMIVSELLAIGEKTLTRDEAGDGGLPSREELGNINSVAGLERWLIIYYEGLLDRLRRRQAQGSYSRHVSQAVQLILERYQSYITLELTADLIGLNPSYLSRIFKEETRTTFSEYLNRVRIDASCRLLESGKYTVKQISIQVGFTTYNYFFKVFKELTGTTPHAFVSRPPAAK</sequence>